<comment type="subcellular location">
    <subcellularLocation>
        <location evidence="1">Peroxisome</location>
    </subcellularLocation>
</comment>
<dbReference type="FunFam" id="3.30.300.30:FF:000007">
    <property type="entry name" value="4-coumarate--CoA ligase 2"/>
    <property type="match status" value="1"/>
</dbReference>
<gene>
    <name evidence="4" type="primary">WBGene00099433</name>
</gene>
<dbReference type="Pfam" id="PF00501">
    <property type="entry name" value="AMP-binding"/>
    <property type="match status" value="1"/>
</dbReference>
<evidence type="ECO:0000256" key="3">
    <source>
        <dbReference type="ARBA" id="ARBA00023140"/>
    </source>
</evidence>
<dbReference type="Proteomes" id="UP000005239">
    <property type="component" value="Unassembled WGS sequence"/>
</dbReference>
<organism evidence="4 5">
    <name type="scientific">Pristionchus pacificus</name>
    <name type="common">Parasitic nematode worm</name>
    <dbReference type="NCBI Taxonomy" id="54126"/>
    <lineage>
        <taxon>Eukaryota</taxon>
        <taxon>Metazoa</taxon>
        <taxon>Ecdysozoa</taxon>
        <taxon>Nematoda</taxon>
        <taxon>Chromadorea</taxon>
        <taxon>Rhabditida</taxon>
        <taxon>Rhabditina</taxon>
        <taxon>Diplogasteromorpha</taxon>
        <taxon>Diplogasteroidea</taxon>
        <taxon>Neodiplogasteridae</taxon>
        <taxon>Pristionchus</taxon>
    </lineage>
</organism>
<dbReference type="OrthoDB" id="10253869at2759"/>
<proteinExistence type="inferred from homology"/>
<protein>
    <submittedName>
        <fullName evidence="4">AMP-binding protein</fullName>
    </submittedName>
</protein>
<dbReference type="InterPro" id="IPR020845">
    <property type="entry name" value="AMP-binding_CS"/>
</dbReference>
<dbReference type="GO" id="GO:0016405">
    <property type="term" value="F:CoA-ligase activity"/>
    <property type="evidence" value="ECO:0000318"/>
    <property type="project" value="GO_Central"/>
</dbReference>
<dbReference type="InterPro" id="IPR000873">
    <property type="entry name" value="AMP-dep_synth/lig_dom"/>
</dbReference>
<dbReference type="PANTHER" id="PTHR24096:SF422">
    <property type="entry name" value="BCDNA.GH02901"/>
    <property type="match status" value="1"/>
</dbReference>
<dbReference type="AlphaFoldDB" id="A0A2A6CA51"/>
<dbReference type="EnsemblMetazoa" id="PPA09879.1">
    <property type="protein sequence ID" value="PPA09879.1"/>
    <property type="gene ID" value="WBGene00099433"/>
</dbReference>
<evidence type="ECO:0000256" key="2">
    <source>
        <dbReference type="ARBA" id="ARBA00006432"/>
    </source>
</evidence>
<dbReference type="PANTHER" id="PTHR24096">
    <property type="entry name" value="LONG-CHAIN-FATTY-ACID--COA LIGASE"/>
    <property type="match status" value="1"/>
</dbReference>
<dbReference type="Pfam" id="PF13193">
    <property type="entry name" value="AMP-binding_C"/>
    <property type="match status" value="1"/>
</dbReference>
<name>A0A2A6CA51_PRIPA</name>
<dbReference type="Gene3D" id="3.40.50.12780">
    <property type="entry name" value="N-terminal domain of ligase-like"/>
    <property type="match status" value="1"/>
</dbReference>
<accession>A0A8R1YDM8</accession>
<accession>A0A2A6CA51</accession>
<dbReference type="PROSITE" id="PS00455">
    <property type="entry name" value="AMP_BINDING"/>
    <property type="match status" value="1"/>
</dbReference>
<dbReference type="GO" id="GO:0005777">
    <property type="term" value="C:peroxisome"/>
    <property type="evidence" value="ECO:0007669"/>
    <property type="project" value="UniProtKB-SubCell"/>
</dbReference>
<dbReference type="InterPro" id="IPR042099">
    <property type="entry name" value="ANL_N_sf"/>
</dbReference>
<evidence type="ECO:0000313" key="4">
    <source>
        <dbReference type="EnsemblMetazoa" id="PPA09879.1"/>
    </source>
</evidence>
<evidence type="ECO:0000313" key="5">
    <source>
        <dbReference type="Proteomes" id="UP000005239"/>
    </source>
</evidence>
<keyword evidence="5" id="KW-1185">Reference proteome</keyword>
<dbReference type="InterPro" id="IPR025110">
    <property type="entry name" value="AMP-bd_C"/>
</dbReference>
<dbReference type="SUPFAM" id="SSF56801">
    <property type="entry name" value="Acetyl-CoA synthetase-like"/>
    <property type="match status" value="1"/>
</dbReference>
<sequence length="551" mass="61077">MVYKSPFPPVPVCTESLPSKLLRAIKKHGDLYPKKNALVSATDPTKCLTFHELHTQAHSVRAFLHDRGFKVGDVACLVLGNCLEWPVFQLGVMAAGGAVSGASAMFTGYELERQFLDSHCTVVLTDEDNVEKVMKAAKNCEKVTTIVCLRNSSSRPWGLPQRVVDWSSVVSCKPKYEIPNVDPKTMAVLPYSSGTTGAPKGVMLSHQSVGTVVDIFKDHFDREVFSVIGPKNHSWYNELFLLILPYYHIHGFVLLQVALFSGATSVVVGKFVPKQFLGAIEKFRPRVLFTVPPILVYLAKQPLVLDFDCSSVEFVLCGSAPVGKDICIEFLARHKNVKYLCQRYGMTECAMGSHLPVLNVKDPFMGVGKAVSNLEMKLVDVNNGKEVGVGERGEVWIRTPTLMMGYLNRPEATAETIDKEGWLHTGDIGYMEADGRTFIVDRLKEIIKVKGFQVAPAEIEDLLLSHPQIRDAAVIGIPDTRMGELVRVYVVRANETLTEDDVIKFVAQKVSSYKHITGGVKFVTEVSKSPSGKILRRFLRDEVANEMKSKI</sequence>
<evidence type="ECO:0000256" key="1">
    <source>
        <dbReference type="ARBA" id="ARBA00004275"/>
    </source>
</evidence>
<comment type="similarity">
    <text evidence="2">Belongs to the ATP-dependent AMP-binding enzyme family.</text>
</comment>
<keyword evidence="3" id="KW-0576">Peroxisome</keyword>
<dbReference type="CDD" id="cd05911">
    <property type="entry name" value="Firefly_Luc_like"/>
    <property type="match status" value="1"/>
</dbReference>
<dbReference type="Gene3D" id="3.30.300.30">
    <property type="match status" value="1"/>
</dbReference>
<reference evidence="4" key="2">
    <citation type="submission" date="2022-06" db="UniProtKB">
        <authorList>
            <consortium name="EnsemblMetazoa"/>
        </authorList>
    </citation>
    <scope>IDENTIFICATION</scope>
    <source>
        <strain evidence="4">PS312</strain>
    </source>
</reference>
<reference evidence="5" key="1">
    <citation type="journal article" date="2008" name="Nat. Genet.">
        <title>The Pristionchus pacificus genome provides a unique perspective on nematode lifestyle and parasitism.</title>
        <authorList>
            <person name="Dieterich C."/>
            <person name="Clifton S.W."/>
            <person name="Schuster L.N."/>
            <person name="Chinwalla A."/>
            <person name="Delehaunty K."/>
            <person name="Dinkelacker I."/>
            <person name="Fulton L."/>
            <person name="Fulton R."/>
            <person name="Godfrey J."/>
            <person name="Minx P."/>
            <person name="Mitreva M."/>
            <person name="Roeseler W."/>
            <person name="Tian H."/>
            <person name="Witte H."/>
            <person name="Yang S.P."/>
            <person name="Wilson R.K."/>
            <person name="Sommer R.J."/>
        </authorList>
    </citation>
    <scope>NUCLEOTIDE SEQUENCE [LARGE SCALE GENOMIC DNA]</scope>
    <source>
        <strain evidence="5">PS312</strain>
    </source>
</reference>
<dbReference type="InterPro" id="IPR045851">
    <property type="entry name" value="AMP-bd_C_sf"/>
</dbReference>